<evidence type="ECO:0000313" key="2">
    <source>
        <dbReference type="Proteomes" id="UP000256304"/>
    </source>
</evidence>
<keyword evidence="2" id="KW-1185">Reference proteome</keyword>
<name>A0A3D9QUW2_9BACL</name>
<sequence length="62" mass="6927">MRKKSRPLGHCSFWIVRVCGVALRGGLGERLGAARRPTGIAFTHIDGNRRESGKERYVVPHI</sequence>
<evidence type="ECO:0000313" key="1">
    <source>
        <dbReference type="EMBL" id="REE68030.1"/>
    </source>
</evidence>
<organism evidence="1 2">
    <name type="scientific">Paenibacillus taihuensis</name>
    <dbReference type="NCBI Taxonomy" id="1156355"/>
    <lineage>
        <taxon>Bacteria</taxon>
        <taxon>Bacillati</taxon>
        <taxon>Bacillota</taxon>
        <taxon>Bacilli</taxon>
        <taxon>Bacillales</taxon>
        <taxon>Paenibacillaceae</taxon>
        <taxon>Paenibacillus</taxon>
    </lineage>
</organism>
<proteinExistence type="predicted"/>
<gene>
    <name evidence="1" type="ORF">A8990_13919</name>
</gene>
<accession>A0A3D9QUW2</accession>
<comment type="caution">
    <text evidence="1">The sequence shown here is derived from an EMBL/GenBank/DDBJ whole genome shotgun (WGS) entry which is preliminary data.</text>
</comment>
<dbReference type="AlphaFoldDB" id="A0A3D9QUW2"/>
<protein>
    <submittedName>
        <fullName evidence="1">Uncharacterized protein</fullName>
    </submittedName>
</protein>
<dbReference type="EMBL" id="QTTN01000039">
    <property type="protein sequence ID" value="REE68030.1"/>
    <property type="molecule type" value="Genomic_DNA"/>
</dbReference>
<reference evidence="1 2" key="1">
    <citation type="submission" date="2018-08" db="EMBL/GenBank/DDBJ databases">
        <title>Genomic Encyclopedia of Type Strains, Phase III (KMG-III): the genomes of soil and plant-associated and newly described type strains.</title>
        <authorList>
            <person name="Whitman W."/>
        </authorList>
    </citation>
    <scope>NUCLEOTIDE SEQUENCE [LARGE SCALE GENOMIC DNA]</scope>
    <source>
        <strain evidence="1 2">CGMCC 1.10966</strain>
    </source>
</reference>
<dbReference type="Proteomes" id="UP000256304">
    <property type="component" value="Unassembled WGS sequence"/>
</dbReference>